<dbReference type="Pfam" id="PF00583">
    <property type="entry name" value="Acetyltransf_1"/>
    <property type="match status" value="1"/>
</dbReference>
<gene>
    <name evidence="2" type="ORF">EDI28_04755</name>
</gene>
<organism evidence="2 3">
    <name type="scientific">Photobacterium chitinilyticum</name>
    <dbReference type="NCBI Taxonomy" id="2485123"/>
    <lineage>
        <taxon>Bacteria</taxon>
        <taxon>Pseudomonadati</taxon>
        <taxon>Pseudomonadota</taxon>
        <taxon>Gammaproteobacteria</taxon>
        <taxon>Vibrionales</taxon>
        <taxon>Vibrionaceae</taxon>
        <taxon>Photobacterium</taxon>
    </lineage>
</organism>
<sequence length="57" mass="6021">MKYLKNSLCYVADNNTEVVGVCVLNARDGNNIELFNSAVSPEVQGLGVGKVSAQGYA</sequence>
<feature type="domain" description="N-acetyltransferase" evidence="1">
    <location>
        <begin position="6"/>
        <end position="50"/>
    </location>
</feature>
<keyword evidence="3" id="KW-1185">Reference proteome</keyword>
<comment type="caution">
    <text evidence="2">The sequence shown here is derived from an EMBL/GenBank/DDBJ whole genome shotgun (WGS) entry which is preliminary data.</text>
</comment>
<dbReference type="InterPro" id="IPR000182">
    <property type="entry name" value="GNAT_dom"/>
</dbReference>
<dbReference type="CDD" id="cd04301">
    <property type="entry name" value="NAT_SF"/>
    <property type="match status" value="1"/>
</dbReference>
<dbReference type="AlphaFoldDB" id="A0A3S4TPZ3"/>
<dbReference type="RefSeq" id="WP_128782650.1">
    <property type="nucleotide sequence ID" value="NZ_JAKJSG010000061.1"/>
</dbReference>
<dbReference type="GO" id="GO:0016747">
    <property type="term" value="F:acyltransferase activity, transferring groups other than amino-acyl groups"/>
    <property type="evidence" value="ECO:0007669"/>
    <property type="project" value="InterPro"/>
</dbReference>
<evidence type="ECO:0000313" key="3">
    <source>
        <dbReference type="Proteomes" id="UP000287563"/>
    </source>
</evidence>
<proteinExistence type="predicted"/>
<reference evidence="2 3" key="1">
    <citation type="submission" date="2018-11" db="EMBL/GenBank/DDBJ databases">
        <title>Photobacterium sp. BEI247 sp. nov., a marine bacterium isolated from Yongle Blue Hole in the South China Sea.</title>
        <authorList>
            <person name="Wang X."/>
        </authorList>
    </citation>
    <scope>NUCLEOTIDE SEQUENCE [LARGE SCALE GENOMIC DNA]</scope>
    <source>
        <strain evidence="3">BEI247</strain>
    </source>
</reference>
<evidence type="ECO:0000313" key="2">
    <source>
        <dbReference type="EMBL" id="RWX57343.1"/>
    </source>
</evidence>
<dbReference type="EMBL" id="RJLM01000001">
    <property type="protein sequence ID" value="RWX57343.1"/>
    <property type="molecule type" value="Genomic_DNA"/>
</dbReference>
<dbReference type="OrthoDB" id="9813917at2"/>
<keyword evidence="2" id="KW-0808">Transferase</keyword>
<evidence type="ECO:0000259" key="1">
    <source>
        <dbReference type="Pfam" id="PF00583"/>
    </source>
</evidence>
<name>A0A3S4TPZ3_9GAMM</name>
<dbReference type="SUPFAM" id="SSF55729">
    <property type="entry name" value="Acyl-CoA N-acyltransferases (Nat)"/>
    <property type="match status" value="1"/>
</dbReference>
<dbReference type="InterPro" id="IPR016181">
    <property type="entry name" value="Acyl_CoA_acyltransferase"/>
</dbReference>
<dbReference type="Proteomes" id="UP000287563">
    <property type="component" value="Unassembled WGS sequence"/>
</dbReference>
<dbReference type="Gene3D" id="3.40.630.30">
    <property type="match status" value="1"/>
</dbReference>
<protein>
    <submittedName>
        <fullName evidence="2">N-acetyltransferase</fullName>
    </submittedName>
</protein>
<accession>A0A3S4TPZ3</accession>